<dbReference type="AlphaFoldDB" id="A0A7W3YDX8"/>
<keyword evidence="3" id="KW-1185">Reference proteome</keyword>
<dbReference type="RefSeq" id="WP_182668630.1">
    <property type="nucleotide sequence ID" value="NZ_JACHTE010000003.1"/>
</dbReference>
<sequence>MQTMAGWRMRWRDAVVMACMAGLGMAGGPAGAGPVDGGTGTGLDACVASAAGALPDKVRAALGAMDGTPRQALALRSYLRAGNLDARWSWTDAEIEAYQDSPAHERAMAALARVQARFAETHPGYTLYVNTRVRSLDTQLQRWNTNASVGQAALQLEAPATRACGDDPDGFAAWLRAWRPEPAPNLAAPGLSAHGQARAFDFQVMQGDVLVAGTDSRRIDTDWVDAGWAARLAELMAMDPAFEGPLAQPTEPWHYAYRPEADAADAGTR</sequence>
<dbReference type="Gene3D" id="3.30.1380.10">
    <property type="match status" value="1"/>
</dbReference>
<accession>A0A7W3YDX8</accession>
<evidence type="ECO:0000313" key="2">
    <source>
        <dbReference type="EMBL" id="MBB1087843.1"/>
    </source>
</evidence>
<name>A0A7W3YDX8_9GAMM</name>
<proteinExistence type="predicted"/>
<dbReference type="SUPFAM" id="SSF55166">
    <property type="entry name" value="Hedgehog/DD-peptidase"/>
    <property type="match status" value="1"/>
</dbReference>
<dbReference type="EMBL" id="JACHTE010000003">
    <property type="protein sequence ID" value="MBB1087843.1"/>
    <property type="molecule type" value="Genomic_DNA"/>
</dbReference>
<gene>
    <name evidence="2" type="ORF">H4F99_04990</name>
</gene>
<comment type="caution">
    <text evidence="2">The sequence shown here is derived from an EMBL/GenBank/DDBJ whole genome shotgun (WGS) entry which is preliminary data.</text>
</comment>
<feature type="chain" id="PRO_5030718264" description="Peptidase M15B domain-containing protein" evidence="1">
    <location>
        <begin position="33"/>
        <end position="269"/>
    </location>
</feature>
<dbReference type="Proteomes" id="UP000552587">
    <property type="component" value="Unassembled WGS sequence"/>
</dbReference>
<dbReference type="InterPro" id="IPR009045">
    <property type="entry name" value="Zn_M74/Hedgehog-like"/>
</dbReference>
<protein>
    <recommendedName>
        <fullName evidence="4">Peptidase M15B domain-containing protein</fullName>
    </recommendedName>
</protein>
<organism evidence="2 3">
    <name type="scientific">Marilutibacter penaei</name>
    <dbReference type="NCBI Taxonomy" id="2759900"/>
    <lineage>
        <taxon>Bacteria</taxon>
        <taxon>Pseudomonadati</taxon>
        <taxon>Pseudomonadota</taxon>
        <taxon>Gammaproteobacteria</taxon>
        <taxon>Lysobacterales</taxon>
        <taxon>Lysobacteraceae</taxon>
        <taxon>Marilutibacter</taxon>
    </lineage>
</organism>
<evidence type="ECO:0000256" key="1">
    <source>
        <dbReference type="SAM" id="SignalP"/>
    </source>
</evidence>
<keyword evidence="1" id="KW-0732">Signal</keyword>
<feature type="signal peptide" evidence="1">
    <location>
        <begin position="1"/>
        <end position="32"/>
    </location>
</feature>
<evidence type="ECO:0000313" key="3">
    <source>
        <dbReference type="Proteomes" id="UP000552587"/>
    </source>
</evidence>
<evidence type="ECO:0008006" key="4">
    <source>
        <dbReference type="Google" id="ProtNLM"/>
    </source>
</evidence>
<reference evidence="2 3" key="1">
    <citation type="submission" date="2020-07" db="EMBL/GenBank/DDBJ databases">
        <authorList>
            <person name="Xu S."/>
            <person name="Li A."/>
        </authorList>
    </citation>
    <scope>NUCLEOTIDE SEQUENCE [LARGE SCALE GENOMIC DNA]</scope>
    <source>
        <strain evidence="2 3">SG-8</strain>
    </source>
</reference>